<feature type="domain" description="Ribosomal eL28/Mak16" evidence="7">
    <location>
        <begin position="5"/>
        <end position="110"/>
    </location>
</feature>
<dbReference type="InterPro" id="IPR002672">
    <property type="entry name" value="Ribosomal_eL28"/>
</dbReference>
<gene>
    <name evidence="8" type="primary">RPL28_7</name>
    <name evidence="8" type="ORF">P7K49_028311</name>
</gene>
<evidence type="ECO:0000313" key="8">
    <source>
        <dbReference type="EMBL" id="KAK2094573.1"/>
    </source>
</evidence>
<comment type="caution">
    <text evidence="8">The sequence shown here is derived from an EMBL/GenBank/DDBJ whole genome shotgun (WGS) entry which is preliminary data.</text>
</comment>
<evidence type="ECO:0000256" key="5">
    <source>
        <dbReference type="ARBA" id="ARBA00035330"/>
    </source>
</evidence>
<dbReference type="InterPro" id="IPR029004">
    <property type="entry name" value="Ribosomal_eL28/Mak16"/>
</dbReference>
<comment type="similarity">
    <text evidence="1">Belongs to the eukaryotic ribosomal protein eL28 family.</text>
</comment>
<keyword evidence="9" id="KW-1185">Reference proteome</keyword>
<organism evidence="8 9">
    <name type="scientific">Saguinus oedipus</name>
    <name type="common">Cotton-top tamarin</name>
    <name type="synonym">Oedipomidas oedipus</name>
    <dbReference type="NCBI Taxonomy" id="9490"/>
    <lineage>
        <taxon>Eukaryota</taxon>
        <taxon>Metazoa</taxon>
        <taxon>Chordata</taxon>
        <taxon>Craniata</taxon>
        <taxon>Vertebrata</taxon>
        <taxon>Euteleostomi</taxon>
        <taxon>Mammalia</taxon>
        <taxon>Eutheria</taxon>
        <taxon>Euarchontoglires</taxon>
        <taxon>Primates</taxon>
        <taxon>Haplorrhini</taxon>
        <taxon>Platyrrhini</taxon>
        <taxon>Cebidae</taxon>
        <taxon>Callitrichinae</taxon>
        <taxon>Saguinus</taxon>
    </lineage>
</organism>
<reference evidence="8 9" key="1">
    <citation type="submission" date="2023-05" db="EMBL/GenBank/DDBJ databases">
        <title>B98-5 Cell Line De Novo Hybrid Assembly: An Optical Mapping Approach.</title>
        <authorList>
            <person name="Kananen K."/>
            <person name="Auerbach J.A."/>
            <person name="Kautto E."/>
            <person name="Blachly J.S."/>
        </authorList>
    </citation>
    <scope>NUCLEOTIDE SEQUENCE [LARGE SCALE GENOMIC DNA]</scope>
    <source>
        <strain evidence="8">B95-8</strain>
        <tissue evidence="8">Cell line</tissue>
    </source>
</reference>
<dbReference type="Proteomes" id="UP001266305">
    <property type="component" value="Unassembled WGS sequence"/>
</dbReference>
<evidence type="ECO:0000259" key="7">
    <source>
        <dbReference type="Pfam" id="PF01778"/>
    </source>
</evidence>
<name>A0ABQ9UBV1_SAGOE</name>
<protein>
    <recommendedName>
        <fullName evidence="4">Large ribosomal subunit protein eL28</fullName>
    </recommendedName>
    <alternativeName>
        <fullName evidence="5">60S ribosomal protein L28</fullName>
    </alternativeName>
</protein>
<evidence type="ECO:0000256" key="4">
    <source>
        <dbReference type="ARBA" id="ARBA00035223"/>
    </source>
</evidence>
<feature type="region of interest" description="Disordered" evidence="6">
    <location>
        <begin position="106"/>
        <end position="127"/>
    </location>
</feature>
<dbReference type="Pfam" id="PF01778">
    <property type="entry name" value="Ribosomal_L28e"/>
    <property type="match status" value="1"/>
</dbReference>
<dbReference type="EMBL" id="JASSZA010000014">
    <property type="protein sequence ID" value="KAK2094573.1"/>
    <property type="molecule type" value="Genomic_DNA"/>
</dbReference>
<proteinExistence type="inferred from homology"/>
<dbReference type="PANTHER" id="PTHR10544">
    <property type="entry name" value="60S RIBOSOMAL PROTEIN L28"/>
    <property type="match status" value="1"/>
</dbReference>
<evidence type="ECO:0000256" key="6">
    <source>
        <dbReference type="SAM" id="MobiDB-lite"/>
    </source>
</evidence>
<accession>A0ABQ9UBV1</accession>
<evidence type="ECO:0000313" key="9">
    <source>
        <dbReference type="Proteomes" id="UP001266305"/>
    </source>
</evidence>
<sequence length="127" mass="14902">MSAHLQWMLVRNCSSFLIKRDKLNYSTEPNNLKARNYFRYSRLIHHKTVGVETAKRTSGQRKPATSYLRTNNNKNVRATLSGTRHMIRKNKYRPDLRMAATRRASAILRSQKPVMVKRKRTRPTKSS</sequence>
<evidence type="ECO:0000256" key="3">
    <source>
        <dbReference type="ARBA" id="ARBA00023274"/>
    </source>
</evidence>
<keyword evidence="2 8" id="KW-0689">Ribosomal protein</keyword>
<feature type="region of interest" description="Disordered" evidence="6">
    <location>
        <begin position="51"/>
        <end position="72"/>
    </location>
</feature>
<evidence type="ECO:0000256" key="2">
    <source>
        <dbReference type="ARBA" id="ARBA00022980"/>
    </source>
</evidence>
<dbReference type="Gene3D" id="3.30.390.110">
    <property type="match status" value="1"/>
</dbReference>
<evidence type="ECO:0000256" key="1">
    <source>
        <dbReference type="ARBA" id="ARBA00007926"/>
    </source>
</evidence>
<keyword evidence="3" id="KW-0687">Ribonucleoprotein</keyword>
<dbReference type="GO" id="GO:0005840">
    <property type="term" value="C:ribosome"/>
    <property type="evidence" value="ECO:0007669"/>
    <property type="project" value="UniProtKB-KW"/>
</dbReference>
<feature type="compositionally biased region" description="Basic residues" evidence="6">
    <location>
        <begin position="115"/>
        <end position="127"/>
    </location>
</feature>